<proteinExistence type="predicted"/>
<dbReference type="NCBIfam" id="TIGR01690">
    <property type="entry name" value="ICE_RAQPRD"/>
    <property type="match status" value="1"/>
</dbReference>
<dbReference type="Pfam" id="PF09686">
    <property type="entry name" value="Plasmid_RAQPRD"/>
    <property type="match status" value="1"/>
</dbReference>
<feature type="chain" id="PRO_5012087864" description="RAQPRD family plasmid" evidence="1">
    <location>
        <begin position="32"/>
        <end position="122"/>
    </location>
</feature>
<protein>
    <recommendedName>
        <fullName evidence="4">RAQPRD family plasmid</fullName>
    </recommendedName>
</protein>
<evidence type="ECO:0008006" key="4">
    <source>
        <dbReference type="Google" id="ProtNLM"/>
    </source>
</evidence>
<organism evidence="2 3">
    <name type="scientific">Pseudomonas abyssi</name>
    <dbReference type="NCBI Taxonomy" id="170540"/>
    <lineage>
        <taxon>Bacteria</taxon>
        <taxon>Pseudomonadati</taxon>
        <taxon>Pseudomonadota</taxon>
        <taxon>Gammaproteobacteria</taxon>
        <taxon>Pseudomonadales</taxon>
        <taxon>Pseudomonadaceae</taxon>
        <taxon>Pseudomonas</taxon>
    </lineage>
</organism>
<evidence type="ECO:0000256" key="1">
    <source>
        <dbReference type="SAM" id="SignalP"/>
    </source>
</evidence>
<feature type="signal peptide" evidence="1">
    <location>
        <begin position="1"/>
        <end position="31"/>
    </location>
</feature>
<gene>
    <name evidence="2" type="ORF">CNQ84_13895</name>
</gene>
<name>A0A2A3MFT8_9PSED</name>
<keyword evidence="3" id="KW-1185">Reference proteome</keyword>
<reference evidence="2 3" key="1">
    <citation type="submission" date="2017-09" db="EMBL/GenBank/DDBJ databases">
        <title>Pseudomonas abyssi sp. nov. isolated from Abyssopelagic Water.</title>
        <authorList>
            <person name="Wei Y."/>
        </authorList>
    </citation>
    <scope>NUCLEOTIDE SEQUENCE [LARGE SCALE GENOMIC DNA]</scope>
    <source>
        <strain evidence="2 3">MT5</strain>
    </source>
</reference>
<evidence type="ECO:0000313" key="3">
    <source>
        <dbReference type="Proteomes" id="UP000242313"/>
    </source>
</evidence>
<evidence type="ECO:0000313" key="2">
    <source>
        <dbReference type="EMBL" id="PBK03663.1"/>
    </source>
</evidence>
<sequence>MVLRFPLRVVRCGATVLFMTALMAVVPLAAAAQRQDLIAALRQLDALERFIAQSAAQALVTTGERYYFDYPRLLDDLAHVRAGIQFHLTPSRAQPRDLQELDGDYRAETELSAPLQTQEQQP</sequence>
<dbReference type="InterPro" id="IPR019110">
    <property type="entry name" value="Uncharacterised_RAQPRD"/>
</dbReference>
<dbReference type="EMBL" id="NTMR01000017">
    <property type="protein sequence ID" value="PBK03663.1"/>
    <property type="molecule type" value="Genomic_DNA"/>
</dbReference>
<accession>A0A2A3MFT8</accession>
<comment type="caution">
    <text evidence="2">The sequence shown here is derived from an EMBL/GenBank/DDBJ whole genome shotgun (WGS) entry which is preliminary data.</text>
</comment>
<dbReference type="AlphaFoldDB" id="A0A2A3MFT8"/>
<dbReference type="Proteomes" id="UP000242313">
    <property type="component" value="Unassembled WGS sequence"/>
</dbReference>
<keyword evidence="1" id="KW-0732">Signal</keyword>